<accession>A0A9W6H0G9</accession>
<proteinExistence type="predicted"/>
<comment type="caution">
    <text evidence="2">The sequence shown here is derived from an EMBL/GenBank/DDBJ whole genome shotgun (WGS) entry which is preliminary data.</text>
</comment>
<keyword evidence="1" id="KW-0472">Membrane</keyword>
<reference evidence="2" key="2">
    <citation type="submission" date="2023-01" db="EMBL/GenBank/DDBJ databases">
        <authorList>
            <person name="Sun Q."/>
            <person name="Evtushenko L."/>
        </authorList>
    </citation>
    <scope>NUCLEOTIDE SEQUENCE</scope>
    <source>
        <strain evidence="2">VKM Ac-1020</strain>
    </source>
</reference>
<organism evidence="2 3">
    <name type="scientific">Microbacterium barkeri</name>
    <dbReference type="NCBI Taxonomy" id="33917"/>
    <lineage>
        <taxon>Bacteria</taxon>
        <taxon>Bacillati</taxon>
        <taxon>Actinomycetota</taxon>
        <taxon>Actinomycetes</taxon>
        <taxon>Micrococcales</taxon>
        <taxon>Microbacteriaceae</taxon>
        <taxon>Microbacterium</taxon>
    </lineage>
</organism>
<evidence type="ECO:0000256" key="1">
    <source>
        <dbReference type="SAM" id="Phobius"/>
    </source>
</evidence>
<dbReference type="EMBL" id="BSEJ01000001">
    <property type="protein sequence ID" value="GLJ60240.1"/>
    <property type="molecule type" value="Genomic_DNA"/>
</dbReference>
<dbReference type="AlphaFoldDB" id="A0A9W6H0G9"/>
<name>A0A9W6H0G9_9MICO</name>
<keyword evidence="3" id="KW-1185">Reference proteome</keyword>
<evidence type="ECO:0000313" key="2">
    <source>
        <dbReference type="EMBL" id="GLJ60240.1"/>
    </source>
</evidence>
<dbReference type="RefSeq" id="WP_271171962.1">
    <property type="nucleotide sequence ID" value="NZ_BSEJ01000001.1"/>
</dbReference>
<dbReference type="Proteomes" id="UP001142462">
    <property type="component" value="Unassembled WGS sequence"/>
</dbReference>
<feature type="transmembrane region" description="Helical" evidence="1">
    <location>
        <begin position="177"/>
        <end position="201"/>
    </location>
</feature>
<evidence type="ECO:0000313" key="3">
    <source>
        <dbReference type="Proteomes" id="UP001142462"/>
    </source>
</evidence>
<keyword evidence="1" id="KW-1133">Transmembrane helix</keyword>
<sequence>MALPDRIGPRDEDARRAVFAFDQAVDALAEESAFLSVGPDRQAARYLADAHRTLDGVRTSMHRIAARASDTGLRKGARRRLQALAADLAQAGLRDAGHARAAAQRLRAAAVAPTGGWGATLRHQTARATAWGVEKWTGSPLAPVELRSTKAAALAESSADAVAQRGRAPARSRVRTWLIVAGSAAAAAVIGGASLAVYGAWSLIGLLFGAG</sequence>
<reference evidence="2" key="1">
    <citation type="journal article" date="2014" name="Int. J. Syst. Evol. Microbiol.">
        <title>Complete genome sequence of Corynebacterium casei LMG S-19264T (=DSM 44701T), isolated from a smear-ripened cheese.</title>
        <authorList>
            <consortium name="US DOE Joint Genome Institute (JGI-PGF)"/>
            <person name="Walter F."/>
            <person name="Albersmeier A."/>
            <person name="Kalinowski J."/>
            <person name="Ruckert C."/>
        </authorList>
    </citation>
    <scope>NUCLEOTIDE SEQUENCE</scope>
    <source>
        <strain evidence="2">VKM Ac-1020</strain>
    </source>
</reference>
<keyword evidence="1" id="KW-0812">Transmembrane</keyword>
<protein>
    <submittedName>
        <fullName evidence="2">Uncharacterized protein</fullName>
    </submittedName>
</protein>
<gene>
    <name evidence="2" type="ORF">GCM10017576_03690</name>
</gene>